<accession>A0ABU2G6Z0</accession>
<evidence type="ECO:0000313" key="3">
    <source>
        <dbReference type="Proteomes" id="UP001254813"/>
    </source>
</evidence>
<dbReference type="Proteomes" id="UP001254813">
    <property type="component" value="Unassembled WGS sequence"/>
</dbReference>
<feature type="compositionally biased region" description="Basic and acidic residues" evidence="1">
    <location>
        <begin position="1"/>
        <end position="14"/>
    </location>
</feature>
<reference evidence="2 3" key="1">
    <citation type="submission" date="2022-06" db="EMBL/GenBank/DDBJ databases">
        <title>Halogeometricum sp. a new haloarchaeum isolate from saline soil.</title>
        <authorList>
            <person name="Strakova D."/>
            <person name="Galisteo C."/>
            <person name="Sanchez-Porro C."/>
            <person name="Ventosa A."/>
        </authorList>
    </citation>
    <scope>NUCLEOTIDE SEQUENCE [LARGE SCALE GENOMIC DNA]</scope>
    <source>
        <strain evidence="3">S3BR25-2</strain>
    </source>
</reference>
<evidence type="ECO:0000313" key="2">
    <source>
        <dbReference type="EMBL" id="MDS0296549.1"/>
    </source>
</evidence>
<gene>
    <name evidence="2" type="ORF">NDI79_20455</name>
</gene>
<sequence>MVAPEDHPIHDKPIPEYSSKEMNVPEVRESLQKKLTPLELQMFEDWRLDFTRWAFDRGKNERRGEGYSYRSMRDIINRVERFCEWLFIGKEVGKNGDIDEVIESEEGENFTVNFTPEHLNRYWYHLETNGNLTDSNRRTVNNVSLILKHQRIEWKIPNSEEVYEDIHREERNAAFKDWFRDYELKDIKSASLRLNIVDKNQLNEEEWNKRAVYLSQALGKPKYALSDEDWDSTVSWKLPSLVYMSCDL</sequence>
<dbReference type="RefSeq" id="WP_310930555.1">
    <property type="nucleotide sequence ID" value="NZ_JAMQOQ010000006.1"/>
</dbReference>
<protein>
    <submittedName>
        <fullName evidence="2">Uncharacterized protein</fullName>
    </submittedName>
</protein>
<organism evidence="2 3">
    <name type="scientific">Halogeometricum luteum</name>
    <dbReference type="NCBI Taxonomy" id="2950537"/>
    <lineage>
        <taxon>Archaea</taxon>
        <taxon>Methanobacteriati</taxon>
        <taxon>Methanobacteriota</taxon>
        <taxon>Stenosarchaea group</taxon>
        <taxon>Halobacteria</taxon>
        <taxon>Halobacteriales</taxon>
        <taxon>Haloferacaceae</taxon>
        <taxon>Halogeometricum</taxon>
    </lineage>
</organism>
<name>A0ABU2G6Z0_9EURY</name>
<feature type="region of interest" description="Disordered" evidence="1">
    <location>
        <begin position="1"/>
        <end position="23"/>
    </location>
</feature>
<evidence type="ECO:0000256" key="1">
    <source>
        <dbReference type="SAM" id="MobiDB-lite"/>
    </source>
</evidence>
<keyword evidence="3" id="KW-1185">Reference proteome</keyword>
<proteinExistence type="predicted"/>
<comment type="caution">
    <text evidence="2">The sequence shown here is derived from an EMBL/GenBank/DDBJ whole genome shotgun (WGS) entry which is preliminary data.</text>
</comment>
<dbReference type="EMBL" id="JAMQOQ010000006">
    <property type="protein sequence ID" value="MDS0296549.1"/>
    <property type="molecule type" value="Genomic_DNA"/>
</dbReference>